<feature type="chain" id="PRO_5007865038" evidence="3">
    <location>
        <begin position="25"/>
        <end position="442"/>
    </location>
</feature>
<feature type="signal peptide" evidence="3">
    <location>
        <begin position="1"/>
        <end position="24"/>
    </location>
</feature>
<dbReference type="GO" id="GO:0009253">
    <property type="term" value="P:peptidoglycan catabolic process"/>
    <property type="evidence" value="ECO:0007669"/>
    <property type="project" value="InterPro"/>
</dbReference>
<feature type="domain" description="SLH" evidence="4">
    <location>
        <begin position="369"/>
        <end position="429"/>
    </location>
</feature>
<dbReference type="Pfam" id="PF01520">
    <property type="entry name" value="Amidase_3"/>
    <property type="match status" value="1"/>
</dbReference>
<dbReference type="Proteomes" id="UP000076563">
    <property type="component" value="Unassembled WGS sequence"/>
</dbReference>
<feature type="region of interest" description="Disordered" evidence="2">
    <location>
        <begin position="423"/>
        <end position="442"/>
    </location>
</feature>
<proteinExistence type="predicted"/>
<dbReference type="eggNOG" id="COG0860">
    <property type="taxonomic scope" value="Bacteria"/>
</dbReference>
<feature type="domain" description="SLH" evidence="4">
    <location>
        <begin position="217"/>
        <end position="279"/>
    </location>
</feature>
<dbReference type="InterPro" id="IPR002508">
    <property type="entry name" value="MurNAc-LAA_cat"/>
</dbReference>
<dbReference type="SUPFAM" id="SSF53187">
    <property type="entry name" value="Zn-dependent exopeptidases"/>
    <property type="match status" value="1"/>
</dbReference>
<name>A0A165QIT7_9BACL</name>
<dbReference type="OrthoDB" id="9763643at2"/>
<dbReference type="PROSITE" id="PS51272">
    <property type="entry name" value="SLH"/>
    <property type="match status" value="3"/>
</dbReference>
<protein>
    <submittedName>
        <fullName evidence="5">N-acetylmuramoyl-L-alanine amidase</fullName>
    </submittedName>
</protein>
<dbReference type="AlphaFoldDB" id="A0A165QIT7"/>
<feature type="domain" description="SLH" evidence="4">
    <location>
        <begin position="305"/>
        <end position="368"/>
    </location>
</feature>
<keyword evidence="1" id="KW-0378">Hydrolase</keyword>
<dbReference type="PANTHER" id="PTHR30404:SF0">
    <property type="entry name" value="N-ACETYLMURAMOYL-L-ALANINE AMIDASE AMIC"/>
    <property type="match status" value="1"/>
</dbReference>
<comment type="caution">
    <text evidence="5">The sequence shown here is derived from an EMBL/GenBank/DDBJ whole genome shotgun (WGS) entry which is preliminary data.</text>
</comment>
<dbReference type="InterPro" id="IPR001119">
    <property type="entry name" value="SLH_dom"/>
</dbReference>
<dbReference type="PANTHER" id="PTHR30404">
    <property type="entry name" value="N-ACETYLMURAMOYL-L-ALANINE AMIDASE"/>
    <property type="match status" value="1"/>
</dbReference>
<keyword evidence="6" id="KW-1185">Reference proteome</keyword>
<dbReference type="EMBL" id="LQRA01000074">
    <property type="protein sequence ID" value="KZE75174.1"/>
    <property type="molecule type" value="Genomic_DNA"/>
</dbReference>
<keyword evidence="3" id="KW-0732">Signal</keyword>
<dbReference type="Pfam" id="PF00395">
    <property type="entry name" value="SLH"/>
    <property type="match status" value="3"/>
</dbReference>
<evidence type="ECO:0000256" key="1">
    <source>
        <dbReference type="ARBA" id="ARBA00022801"/>
    </source>
</evidence>
<dbReference type="SMART" id="SM00646">
    <property type="entry name" value="Ami_3"/>
    <property type="match status" value="1"/>
</dbReference>
<dbReference type="RefSeq" id="WP_063185170.1">
    <property type="nucleotide sequence ID" value="NZ_CP121215.1"/>
</dbReference>
<evidence type="ECO:0000313" key="6">
    <source>
        <dbReference type="Proteomes" id="UP000076563"/>
    </source>
</evidence>
<evidence type="ECO:0000313" key="5">
    <source>
        <dbReference type="EMBL" id="KZE75174.1"/>
    </source>
</evidence>
<dbReference type="InterPro" id="IPR050695">
    <property type="entry name" value="N-acetylmuramoyl_amidase_3"/>
</dbReference>
<accession>A0A165QIT7</accession>
<dbReference type="GO" id="GO:0008745">
    <property type="term" value="F:N-acetylmuramoyl-L-alanine amidase activity"/>
    <property type="evidence" value="ECO:0007669"/>
    <property type="project" value="InterPro"/>
</dbReference>
<evidence type="ECO:0000256" key="2">
    <source>
        <dbReference type="SAM" id="MobiDB-lite"/>
    </source>
</evidence>
<gene>
    <name evidence="5" type="ORF">AV654_27915</name>
</gene>
<dbReference type="Gene3D" id="3.40.630.40">
    <property type="entry name" value="Zn-dependent exopeptidases"/>
    <property type="match status" value="1"/>
</dbReference>
<evidence type="ECO:0000256" key="3">
    <source>
        <dbReference type="SAM" id="SignalP"/>
    </source>
</evidence>
<evidence type="ECO:0000259" key="4">
    <source>
        <dbReference type="PROSITE" id="PS51272"/>
    </source>
</evidence>
<dbReference type="GO" id="GO:0030288">
    <property type="term" value="C:outer membrane-bounded periplasmic space"/>
    <property type="evidence" value="ECO:0007669"/>
    <property type="project" value="TreeGrafter"/>
</dbReference>
<reference evidence="6" key="1">
    <citation type="submission" date="2016-01" db="EMBL/GenBank/DDBJ databases">
        <title>Draft genome of Chromobacterium sp. F49.</title>
        <authorList>
            <person name="Hong K.W."/>
        </authorList>
    </citation>
    <scope>NUCLEOTIDE SEQUENCE [LARGE SCALE GENOMIC DNA]</scope>
    <source>
        <strain evidence="6">M63</strain>
    </source>
</reference>
<sequence>MRKPWMRAALLAFALLVVPGHASAAKIVVDAGHGGSDSGAIGVNDLQEKTVNLDIARRLRDLLVQRGYEVVMSRNTDDFISLKGRVDFTNGQQPDLFVSVHANSYFNADARGAMVLYYDDAYPQSSYPASEEMKALTPESRKLAQQVLDAFVQTTGLENKGLVPSAVYVVRMGTVPSILVETAFLSNAADAELLASDSMRQTMALGIARGIEAYISPQSNVFPDLRGHWAKDAVLRLKAQGVVEGTGGRFEPGRLLTRAEWATLLGRVFDLPAAKPAGSSCAGDGTVTGGVYGDGGGSCGAAGAGAGAYRDASAGHWAFAALDRAVKAGVLEGYPDGTLRPDRPVTRAEAAAMFERLAKAPQVPGAPPPFRDVKADFWAADAIASLKRAGWIDGMTAERFEPERLITRAEAAALVDRYMADAATPKKTALEPPSSGKTSTGK</sequence>
<dbReference type="STRING" id="1007103.GCA_000213315_00432"/>
<organism evidence="5 6">
    <name type="scientific">Paenibacillus elgii</name>
    <dbReference type="NCBI Taxonomy" id="189691"/>
    <lineage>
        <taxon>Bacteria</taxon>
        <taxon>Bacillati</taxon>
        <taxon>Bacillota</taxon>
        <taxon>Bacilli</taxon>
        <taxon>Bacillales</taxon>
        <taxon>Paenibacillaceae</taxon>
        <taxon>Paenibacillus</taxon>
    </lineage>
</organism>
<dbReference type="CDD" id="cd02696">
    <property type="entry name" value="MurNAc-LAA"/>
    <property type="match status" value="1"/>
</dbReference>